<sequence>MAVCKTLCLVKVTYKLVNSGNTACFSLNNTNVQSAIFSWGFLNGLQAPNPELEVCGCEIPLIKLGCIDFAVIDQMDQLKLLLIF</sequence>
<dbReference type="EMBL" id="JARK01001613">
    <property type="protein sequence ID" value="EYB86515.1"/>
    <property type="molecule type" value="Genomic_DNA"/>
</dbReference>
<evidence type="ECO:0000313" key="1">
    <source>
        <dbReference type="EMBL" id="EYB86515.1"/>
    </source>
</evidence>
<reference evidence="2" key="1">
    <citation type="journal article" date="2015" name="Nat. Genet.">
        <title>The genome and transcriptome of the zoonotic hookworm Ancylostoma ceylanicum identify infection-specific gene families.</title>
        <authorList>
            <person name="Schwarz E.M."/>
            <person name="Hu Y."/>
            <person name="Antoshechkin I."/>
            <person name="Miller M.M."/>
            <person name="Sternberg P.W."/>
            <person name="Aroian R.V."/>
        </authorList>
    </citation>
    <scope>NUCLEOTIDE SEQUENCE</scope>
    <source>
        <strain evidence="2">HY135</strain>
    </source>
</reference>
<comment type="caution">
    <text evidence="1">The sequence shown here is derived from an EMBL/GenBank/DDBJ whole genome shotgun (WGS) entry which is preliminary data.</text>
</comment>
<protein>
    <submittedName>
        <fullName evidence="1">Uncharacterized protein</fullName>
    </submittedName>
</protein>
<proteinExistence type="predicted"/>
<dbReference type="Proteomes" id="UP000024635">
    <property type="component" value="Unassembled WGS sequence"/>
</dbReference>
<keyword evidence="2" id="KW-1185">Reference proteome</keyword>
<gene>
    <name evidence="1" type="primary">Acey_s0277.g1108</name>
    <name evidence="1" type="ORF">Y032_0277g1108</name>
</gene>
<evidence type="ECO:0000313" key="2">
    <source>
        <dbReference type="Proteomes" id="UP000024635"/>
    </source>
</evidence>
<dbReference type="AlphaFoldDB" id="A0A016S780"/>
<organism evidence="1 2">
    <name type="scientific">Ancylostoma ceylanicum</name>
    <dbReference type="NCBI Taxonomy" id="53326"/>
    <lineage>
        <taxon>Eukaryota</taxon>
        <taxon>Metazoa</taxon>
        <taxon>Ecdysozoa</taxon>
        <taxon>Nematoda</taxon>
        <taxon>Chromadorea</taxon>
        <taxon>Rhabditida</taxon>
        <taxon>Rhabditina</taxon>
        <taxon>Rhabditomorpha</taxon>
        <taxon>Strongyloidea</taxon>
        <taxon>Ancylostomatidae</taxon>
        <taxon>Ancylostomatinae</taxon>
        <taxon>Ancylostoma</taxon>
    </lineage>
</organism>
<accession>A0A016S780</accession>
<name>A0A016S780_9BILA</name>